<gene>
    <name evidence="2" type="ORF">F9U64_11970</name>
</gene>
<dbReference type="Proteomes" id="UP000480246">
    <property type="component" value="Unassembled WGS sequence"/>
</dbReference>
<protein>
    <submittedName>
        <fullName evidence="2">Uncharacterized protein</fullName>
    </submittedName>
</protein>
<accession>A0A7C8GSL7</accession>
<organism evidence="2 3">
    <name type="scientific">Gracilibacillus oryzae</name>
    <dbReference type="NCBI Taxonomy" id="1672701"/>
    <lineage>
        <taxon>Bacteria</taxon>
        <taxon>Bacillati</taxon>
        <taxon>Bacillota</taxon>
        <taxon>Bacilli</taxon>
        <taxon>Bacillales</taxon>
        <taxon>Bacillaceae</taxon>
        <taxon>Gracilibacillus</taxon>
    </lineage>
</organism>
<feature type="transmembrane region" description="Helical" evidence="1">
    <location>
        <begin position="6"/>
        <end position="39"/>
    </location>
</feature>
<dbReference type="OrthoDB" id="2885099at2"/>
<keyword evidence="1" id="KW-0812">Transmembrane</keyword>
<keyword evidence="1" id="KW-1133">Transmembrane helix</keyword>
<proteinExistence type="predicted"/>
<dbReference type="RefSeq" id="WP_153403684.1">
    <property type="nucleotide sequence ID" value="NZ_ML762431.1"/>
</dbReference>
<evidence type="ECO:0000256" key="1">
    <source>
        <dbReference type="SAM" id="Phobius"/>
    </source>
</evidence>
<dbReference type="EMBL" id="WEID01000057">
    <property type="protein sequence ID" value="KAB8133617.1"/>
    <property type="molecule type" value="Genomic_DNA"/>
</dbReference>
<evidence type="ECO:0000313" key="3">
    <source>
        <dbReference type="Proteomes" id="UP000480246"/>
    </source>
</evidence>
<keyword evidence="1" id="KW-0472">Membrane</keyword>
<reference evidence="2 3" key="1">
    <citation type="submission" date="2019-10" db="EMBL/GenBank/DDBJ databases">
        <title>Gracilibacillus sp. nov. isolated from rice seeds.</title>
        <authorList>
            <person name="He S."/>
        </authorList>
    </citation>
    <scope>NUCLEOTIDE SEQUENCE [LARGE SCALE GENOMIC DNA]</scope>
    <source>
        <strain evidence="2 3">TD8</strain>
    </source>
</reference>
<dbReference type="AlphaFoldDB" id="A0A7C8GSL7"/>
<keyword evidence="3" id="KW-1185">Reference proteome</keyword>
<evidence type="ECO:0000313" key="2">
    <source>
        <dbReference type="EMBL" id="KAB8133617.1"/>
    </source>
</evidence>
<sequence>MLKLLYYLPALLTLAVIIVVDESWLKVLLLIVLSATVIVSKYKRRQLSSNEIEYDERVNTNIQKYSFGFMVIMNALLICYFILVSKFGMNEWLTNDLLLVYLSTTLIIPIYIIPSIAKKF</sequence>
<feature type="transmembrane region" description="Helical" evidence="1">
    <location>
        <begin position="67"/>
        <end position="85"/>
    </location>
</feature>
<comment type="caution">
    <text evidence="2">The sequence shown here is derived from an EMBL/GenBank/DDBJ whole genome shotgun (WGS) entry which is preliminary data.</text>
</comment>
<name>A0A7C8GSL7_9BACI</name>
<feature type="transmembrane region" description="Helical" evidence="1">
    <location>
        <begin position="97"/>
        <end position="117"/>
    </location>
</feature>